<dbReference type="AlphaFoldDB" id="A0A0F9HYD6"/>
<reference evidence="2" key="1">
    <citation type="journal article" date="2015" name="Nature">
        <title>Complex archaea that bridge the gap between prokaryotes and eukaryotes.</title>
        <authorList>
            <person name="Spang A."/>
            <person name="Saw J.H."/>
            <person name="Jorgensen S.L."/>
            <person name="Zaremba-Niedzwiedzka K."/>
            <person name="Martijn J."/>
            <person name="Lind A.E."/>
            <person name="van Eijk R."/>
            <person name="Schleper C."/>
            <person name="Guy L."/>
            <person name="Ettema T.J."/>
        </authorList>
    </citation>
    <scope>NUCLEOTIDE SEQUENCE</scope>
</reference>
<feature type="transmembrane region" description="Helical" evidence="1">
    <location>
        <begin position="147"/>
        <end position="168"/>
    </location>
</feature>
<feature type="transmembrane region" description="Helical" evidence="1">
    <location>
        <begin position="69"/>
        <end position="90"/>
    </location>
</feature>
<keyword evidence="1" id="KW-0812">Transmembrane</keyword>
<accession>A0A0F9HYD6</accession>
<feature type="transmembrane region" description="Helical" evidence="1">
    <location>
        <begin position="264"/>
        <end position="287"/>
    </location>
</feature>
<name>A0A0F9HYD6_9ZZZZ</name>
<protein>
    <submittedName>
        <fullName evidence="2">Uncharacterized protein</fullName>
    </submittedName>
</protein>
<gene>
    <name evidence="2" type="ORF">LCGC14_1727350</name>
</gene>
<feature type="transmembrane region" description="Helical" evidence="1">
    <location>
        <begin position="180"/>
        <end position="198"/>
    </location>
</feature>
<keyword evidence="1" id="KW-1133">Transmembrane helix</keyword>
<sequence length="321" mass="35418">VLSKKKSQQICVISILGTTACLFLLSAVENVYLIYNIRFFAGVFSALSMVYSALWLFSVLSHSRKVPVLYSGVGIGIFFSSEILALIINYDFDSQSMWFSLGCVTFLIGAFCVLGLKRTSIKSSLPTNIDHTQSHNNVDVFKVNSLILIYGLSGFGYIITATYLPAILKFNFPNFNTVQLWAVFGLGAVPSCYFWHLIQDRFGHNLSLTLNLFVQAIGVLLPVFSQNIPIYILSAFIVGGSFMGTVTIAMSAAYHTGNRIKKNLVVHMTFAHGVGQIIGPIIANYLYNVNHSLSISLYVATFSLLFAAMLCKQSKKPTSYN</sequence>
<evidence type="ECO:0000256" key="1">
    <source>
        <dbReference type="SAM" id="Phobius"/>
    </source>
</evidence>
<comment type="caution">
    <text evidence="2">The sequence shown here is derived from an EMBL/GenBank/DDBJ whole genome shotgun (WGS) entry which is preliminary data.</text>
</comment>
<feature type="transmembrane region" description="Helical" evidence="1">
    <location>
        <begin position="39"/>
        <end position="57"/>
    </location>
</feature>
<evidence type="ECO:0000313" key="2">
    <source>
        <dbReference type="EMBL" id="KKM08097.1"/>
    </source>
</evidence>
<organism evidence="2">
    <name type="scientific">marine sediment metagenome</name>
    <dbReference type="NCBI Taxonomy" id="412755"/>
    <lineage>
        <taxon>unclassified sequences</taxon>
        <taxon>metagenomes</taxon>
        <taxon>ecological metagenomes</taxon>
    </lineage>
</organism>
<dbReference type="PANTHER" id="PTHR23537">
    <property type="match status" value="1"/>
</dbReference>
<feature type="transmembrane region" description="Helical" evidence="1">
    <location>
        <begin position="230"/>
        <end position="252"/>
    </location>
</feature>
<feature type="transmembrane region" description="Helical" evidence="1">
    <location>
        <begin position="12"/>
        <end position="33"/>
    </location>
</feature>
<dbReference type="SUPFAM" id="SSF103473">
    <property type="entry name" value="MFS general substrate transporter"/>
    <property type="match status" value="1"/>
</dbReference>
<dbReference type="Pfam" id="PF06779">
    <property type="entry name" value="MFS_4"/>
    <property type="match status" value="1"/>
</dbReference>
<feature type="transmembrane region" description="Helical" evidence="1">
    <location>
        <begin position="96"/>
        <end position="116"/>
    </location>
</feature>
<proteinExistence type="predicted"/>
<feature type="transmembrane region" description="Helical" evidence="1">
    <location>
        <begin position="293"/>
        <end position="311"/>
    </location>
</feature>
<feature type="transmembrane region" description="Helical" evidence="1">
    <location>
        <begin position="205"/>
        <end position="224"/>
    </location>
</feature>
<dbReference type="InterPro" id="IPR036259">
    <property type="entry name" value="MFS_trans_sf"/>
</dbReference>
<keyword evidence="1" id="KW-0472">Membrane</keyword>
<dbReference type="GO" id="GO:0005886">
    <property type="term" value="C:plasma membrane"/>
    <property type="evidence" value="ECO:0007669"/>
    <property type="project" value="TreeGrafter"/>
</dbReference>
<dbReference type="EMBL" id="LAZR01015626">
    <property type="protein sequence ID" value="KKM08097.1"/>
    <property type="molecule type" value="Genomic_DNA"/>
</dbReference>
<dbReference type="PANTHER" id="PTHR23537:SF1">
    <property type="entry name" value="SUGAR TRANSPORTER"/>
    <property type="match status" value="1"/>
</dbReference>
<dbReference type="InterPro" id="IPR010645">
    <property type="entry name" value="MFS_4"/>
</dbReference>
<feature type="non-terminal residue" evidence="2">
    <location>
        <position position="1"/>
    </location>
</feature>
<dbReference type="Gene3D" id="1.20.1250.20">
    <property type="entry name" value="MFS general substrate transporter like domains"/>
    <property type="match status" value="2"/>
</dbReference>